<accession>A0A1A8EWT8</accession>
<reference evidence="2" key="1">
    <citation type="submission" date="2016-05" db="EMBL/GenBank/DDBJ databases">
        <authorList>
            <person name="Lavstsen T."/>
            <person name="Jespersen J.S."/>
        </authorList>
    </citation>
    <scope>NUCLEOTIDE SEQUENCE</scope>
    <source>
        <tissue evidence="2">Brain</tissue>
    </source>
</reference>
<feature type="non-terminal residue" evidence="2">
    <location>
        <position position="92"/>
    </location>
</feature>
<evidence type="ECO:0000313" key="2">
    <source>
        <dbReference type="EMBL" id="SBQ50986.1"/>
    </source>
</evidence>
<dbReference type="AlphaFoldDB" id="A0A1A8EWT8"/>
<sequence>QNQPQTYLCILSSFLINKSFFYHPFLVCVAFCMSWVRYLPPNMTEHRSALDICFRTDVSHRVCVSICGCTTDAESVTFFTDVDEIVATLWSK</sequence>
<proteinExistence type="predicted"/>
<organism evidence="2">
    <name type="scientific">Nothobranchius korthausae</name>
    <dbReference type="NCBI Taxonomy" id="1143690"/>
    <lineage>
        <taxon>Eukaryota</taxon>
        <taxon>Metazoa</taxon>
        <taxon>Chordata</taxon>
        <taxon>Craniata</taxon>
        <taxon>Vertebrata</taxon>
        <taxon>Euteleostomi</taxon>
        <taxon>Actinopterygii</taxon>
        <taxon>Neopterygii</taxon>
        <taxon>Teleostei</taxon>
        <taxon>Neoteleostei</taxon>
        <taxon>Acanthomorphata</taxon>
        <taxon>Ovalentaria</taxon>
        <taxon>Atherinomorphae</taxon>
        <taxon>Cyprinodontiformes</taxon>
        <taxon>Nothobranchiidae</taxon>
        <taxon>Nothobranchius</taxon>
    </lineage>
</organism>
<protein>
    <submittedName>
        <fullName evidence="2">Uncharacterized protein</fullName>
    </submittedName>
</protein>
<keyword evidence="1" id="KW-0472">Membrane</keyword>
<gene>
    <name evidence="2" type="primary">CABZ01066695.1</name>
</gene>
<feature type="transmembrane region" description="Helical" evidence="1">
    <location>
        <begin position="20"/>
        <end position="39"/>
    </location>
</feature>
<dbReference type="EMBL" id="HAEB01004459">
    <property type="protein sequence ID" value="SBQ50986.1"/>
    <property type="molecule type" value="Transcribed_RNA"/>
</dbReference>
<name>A0A1A8EWT8_9TELE</name>
<evidence type="ECO:0000256" key="1">
    <source>
        <dbReference type="SAM" id="Phobius"/>
    </source>
</evidence>
<feature type="non-terminal residue" evidence="2">
    <location>
        <position position="1"/>
    </location>
</feature>
<reference evidence="2" key="2">
    <citation type="submission" date="2016-06" db="EMBL/GenBank/DDBJ databases">
        <title>The genome of a short-lived fish provides insights into sex chromosome evolution and the genetic control of aging.</title>
        <authorList>
            <person name="Reichwald K."/>
            <person name="Felder M."/>
            <person name="Petzold A."/>
            <person name="Koch P."/>
            <person name="Groth M."/>
            <person name="Platzer M."/>
        </authorList>
    </citation>
    <scope>NUCLEOTIDE SEQUENCE</scope>
    <source>
        <tissue evidence="2">Brain</tissue>
    </source>
</reference>
<keyword evidence="1" id="KW-1133">Transmembrane helix</keyword>
<keyword evidence="1" id="KW-0812">Transmembrane</keyword>